<evidence type="ECO:0000313" key="1">
    <source>
        <dbReference type="EMBL" id="TCK71741.1"/>
    </source>
</evidence>
<reference evidence="1 2" key="1">
    <citation type="submission" date="2019-03" db="EMBL/GenBank/DDBJ databases">
        <title>Genomic Encyclopedia of Type Strains, Phase IV (KMG-IV): sequencing the most valuable type-strain genomes for metagenomic binning, comparative biology and taxonomic classification.</title>
        <authorList>
            <person name="Goeker M."/>
        </authorList>
    </citation>
    <scope>NUCLEOTIDE SEQUENCE [LARGE SCALE GENOMIC DNA]</scope>
    <source>
        <strain evidence="1 2">DSM 103428</strain>
    </source>
</reference>
<dbReference type="Proteomes" id="UP000295210">
    <property type="component" value="Unassembled WGS sequence"/>
</dbReference>
<dbReference type="EMBL" id="SMGK01000005">
    <property type="protein sequence ID" value="TCK71741.1"/>
    <property type="molecule type" value="Genomic_DNA"/>
</dbReference>
<accession>A0A4V2PUT7</accession>
<keyword evidence="2" id="KW-1185">Reference proteome</keyword>
<organism evidence="1 2">
    <name type="scientific">Acidipila rosea</name>
    <dbReference type="NCBI Taxonomy" id="768535"/>
    <lineage>
        <taxon>Bacteria</taxon>
        <taxon>Pseudomonadati</taxon>
        <taxon>Acidobacteriota</taxon>
        <taxon>Terriglobia</taxon>
        <taxon>Terriglobales</taxon>
        <taxon>Acidobacteriaceae</taxon>
        <taxon>Acidipila</taxon>
    </lineage>
</organism>
<dbReference type="AlphaFoldDB" id="A0A4V2PUT7"/>
<sequence length="89" mass="9792">MVNNCANPKCSKPLHYLREGRIFVFDVMDGRVAAGPDGKMKRRLEHYWLCGTCSQTMSLVQAGETGIQIIAKPVIQIRQGVTITTSALA</sequence>
<name>A0A4V2PUT7_9BACT</name>
<dbReference type="RefSeq" id="WP_131998518.1">
    <property type="nucleotide sequence ID" value="NZ_SMGK01000005.1"/>
</dbReference>
<evidence type="ECO:0000313" key="2">
    <source>
        <dbReference type="Proteomes" id="UP000295210"/>
    </source>
</evidence>
<comment type="caution">
    <text evidence="1">The sequence shown here is derived from an EMBL/GenBank/DDBJ whole genome shotgun (WGS) entry which is preliminary data.</text>
</comment>
<gene>
    <name evidence="1" type="ORF">C7378_3031</name>
</gene>
<dbReference type="OrthoDB" id="123387at2"/>
<protein>
    <submittedName>
        <fullName evidence="1">Uncharacterized protein</fullName>
    </submittedName>
</protein>
<proteinExistence type="predicted"/>